<dbReference type="KEGG" id="bge:BC1002_6860"/>
<gene>
    <name evidence="1" type="ordered locus">BC1002_6860</name>
</gene>
<dbReference type="AlphaFoldDB" id="D5WP46"/>
<dbReference type="HOGENOM" id="CLU_3023278_0_0_4"/>
<reference evidence="1 2" key="2">
    <citation type="journal article" date="2012" name="J. Bacteriol.">
        <title>Genome Sequences of Burkholderia sp. Strains CCGE1002 and H160, Isolated from Legume Nodules in Mexico and Brazil.</title>
        <authorList>
            <person name="Ormeno-Orrillo E."/>
            <person name="Rogel M.A."/>
            <person name="Chueire L.M."/>
            <person name="Tiedje J.M."/>
            <person name="Martinez-Romero E."/>
            <person name="Hungria M."/>
        </authorList>
    </citation>
    <scope>NUCLEOTIDE SEQUENCE [LARGE SCALE GENOMIC DNA]</scope>
    <source>
        <strain evidence="1 2">CCGE1002</strain>
        <plasmid evidence="2">pBC201</plasmid>
    </source>
</reference>
<reference evidence="2" key="1">
    <citation type="submission" date="2010-04" db="EMBL/GenBank/DDBJ databases">
        <title>Complete sequence of plasmid 1 of Burkholderia sp. CCGE1002.</title>
        <authorList>
            <consortium name="US DOE Joint Genome Institute"/>
            <person name="Lucas S."/>
            <person name="Copeland A."/>
            <person name="Lapidus A."/>
            <person name="Cheng J.-F."/>
            <person name="Bruce D."/>
            <person name="Goodwin L."/>
            <person name="Pitluck S."/>
            <person name="Chertkov O."/>
            <person name="Detter J.C."/>
            <person name="Han C."/>
            <person name="Tapia R."/>
            <person name="Land M."/>
            <person name="Hauser L."/>
            <person name="Kyrpides N."/>
            <person name="Ovchinnikova G."/>
            <person name="Martinez-Romero E."/>
            <person name="Hernandez M.A.R."/>
            <person name="Tiedje J.M."/>
            <person name="Woyke T."/>
        </authorList>
    </citation>
    <scope>NUCLEOTIDE SEQUENCE [LARGE SCALE GENOMIC DNA]</scope>
    <source>
        <strain evidence="2">CCGE1002</strain>
        <plasmid evidence="2">pBC201</plasmid>
    </source>
</reference>
<proteinExistence type="predicted"/>
<keyword evidence="1" id="KW-0614">Plasmid</keyword>
<organism evidence="1 2">
    <name type="scientific">Paraburkholderia atlantica</name>
    <dbReference type="NCBI Taxonomy" id="2654982"/>
    <lineage>
        <taxon>Bacteria</taxon>
        <taxon>Pseudomonadati</taxon>
        <taxon>Pseudomonadota</taxon>
        <taxon>Betaproteobacteria</taxon>
        <taxon>Burkholderiales</taxon>
        <taxon>Burkholderiaceae</taxon>
        <taxon>Paraburkholderia</taxon>
    </lineage>
</organism>
<geneLocation type="plasmid" evidence="1 2">
    <name>pBC201</name>
</geneLocation>
<dbReference type="EMBL" id="CP002016">
    <property type="protein sequence ID" value="ADG20669.1"/>
    <property type="molecule type" value="Genomic_DNA"/>
</dbReference>
<evidence type="ECO:0000313" key="2">
    <source>
        <dbReference type="Proteomes" id="UP000002190"/>
    </source>
</evidence>
<dbReference type="Proteomes" id="UP000002190">
    <property type="component" value="Plasmid pBC201"/>
</dbReference>
<evidence type="ECO:0000313" key="1">
    <source>
        <dbReference type="EMBL" id="ADG20669.1"/>
    </source>
</evidence>
<accession>D5WP46</accession>
<sequence length="55" mass="6501">MRRNPLKFQQSLIFLEQLITGALMRRIFFGCPFVIWAEHARTHSWTGGDSPFFLM</sequence>
<protein>
    <submittedName>
        <fullName evidence="1">Uncharacterized protein</fullName>
    </submittedName>
</protein>
<name>D5WP46_PARAM</name>